<feature type="non-terminal residue" evidence="1">
    <location>
        <position position="116"/>
    </location>
</feature>
<sequence length="116" mass="13196">MLLGILIFFILLILFIRSPWGQNIIVDRLVSYITNKTNTVIEVDRLFITFGGDISLEGLYMEDKNGDTLIYSRSLEADIPILPILQGEGFRINSLDWEGGRANIKRQDTIAGFNFQ</sequence>
<evidence type="ECO:0000313" key="1">
    <source>
        <dbReference type="EMBL" id="NJX17102.1"/>
    </source>
</evidence>
<dbReference type="Proteomes" id="UP000760545">
    <property type="component" value="Unassembled WGS sequence"/>
</dbReference>
<evidence type="ECO:0000313" key="2">
    <source>
        <dbReference type="Proteomes" id="UP000760545"/>
    </source>
</evidence>
<dbReference type="EMBL" id="JAAVJS010000261">
    <property type="protein sequence ID" value="NJX17102.1"/>
    <property type="molecule type" value="Genomic_DNA"/>
</dbReference>
<gene>
    <name evidence="1" type="ORF">HC176_16640</name>
</gene>
<organism evidence="1 2">
    <name type="scientific">Tamlana crocina</name>
    <dbReference type="NCBI Taxonomy" id="393006"/>
    <lineage>
        <taxon>Bacteria</taxon>
        <taxon>Pseudomonadati</taxon>
        <taxon>Bacteroidota</taxon>
        <taxon>Flavobacteriia</taxon>
        <taxon>Flavobacteriales</taxon>
        <taxon>Flavobacteriaceae</taxon>
        <taxon>Tamlana</taxon>
    </lineage>
</organism>
<keyword evidence="2" id="KW-1185">Reference proteome</keyword>
<reference evidence="1 2" key="1">
    <citation type="submission" date="2020-03" db="EMBL/GenBank/DDBJ databases">
        <title>Tamlana sp. nov, isolated from XXX.</title>
        <authorList>
            <person name="Cao W.R."/>
        </authorList>
    </citation>
    <scope>NUCLEOTIDE SEQUENCE [LARGE SCALE GENOMIC DNA]</scope>
    <source>
        <strain evidence="1 2">HST1-43</strain>
    </source>
</reference>
<accession>A0ABX1DFL3</accession>
<proteinExistence type="predicted"/>
<comment type="caution">
    <text evidence="1">The sequence shown here is derived from an EMBL/GenBank/DDBJ whole genome shotgun (WGS) entry which is preliminary data.</text>
</comment>
<name>A0ABX1DFL3_9FLAO</name>
<protein>
    <submittedName>
        <fullName evidence="1">Uncharacterized protein</fullName>
    </submittedName>
</protein>